<reference evidence="12" key="2">
    <citation type="journal article" date="2024" name="Nature">
        <title>Anoxygenic phototroph of the Chloroflexota uses a type I reaction centre.</title>
        <authorList>
            <person name="Tsuji J.M."/>
            <person name="Shaw N.A."/>
            <person name="Nagashima S."/>
            <person name="Venkiteswaran J.J."/>
            <person name="Schiff S.L."/>
            <person name="Watanabe T."/>
            <person name="Fukui M."/>
            <person name="Hanada S."/>
            <person name="Tank M."/>
            <person name="Neufeld J.D."/>
        </authorList>
    </citation>
    <scope>NUCLEOTIDE SEQUENCE</scope>
    <source>
        <strain evidence="12">L227-S17</strain>
    </source>
</reference>
<dbReference type="CDD" id="cd01562">
    <property type="entry name" value="Thr-dehyd"/>
    <property type="match status" value="1"/>
</dbReference>
<evidence type="ECO:0000313" key="13">
    <source>
        <dbReference type="Proteomes" id="UP000521676"/>
    </source>
</evidence>
<evidence type="ECO:0000256" key="2">
    <source>
        <dbReference type="ARBA" id="ARBA00004958"/>
    </source>
</evidence>
<dbReference type="InterPro" id="IPR050147">
    <property type="entry name" value="Ser/Thr_Dehydratase"/>
</dbReference>
<dbReference type="EC" id="4.3.1.19" evidence="5"/>
<evidence type="ECO:0000256" key="5">
    <source>
        <dbReference type="ARBA" id="ARBA00012096"/>
    </source>
</evidence>
<protein>
    <recommendedName>
        <fullName evidence="6">L-threonine dehydratase catabolic TdcB</fullName>
        <ecNumber evidence="5">4.3.1.19</ecNumber>
    </recommendedName>
</protein>
<proteinExistence type="inferred from homology"/>
<evidence type="ECO:0000313" key="11">
    <source>
        <dbReference type="EMBL" id="NWJ44985.1"/>
    </source>
</evidence>
<keyword evidence="9 11" id="KW-0456">Lyase</keyword>
<gene>
    <name evidence="12" type="primary">ilvA</name>
    <name evidence="11" type="ORF">HXX08_03815</name>
    <name evidence="12" type="ORF">OZ401_000111</name>
</gene>
<dbReference type="AlphaFoldDB" id="A0A8T7M2W2"/>
<sequence>MTASTEIPVKLETILEAAGRISGVVRRTDLMESQAFSKECGATVFLKFENMQRTGSFKIRGAYNKISRLAEMRGDERPLGIICVSAGNHAQGVASAALFSGFAATVVMPLGASLTKVMACRDLKAEVIQHGNTLEEAFTFANELAKARELMMVHPYDDWDVIAGQGTIGLEVLQDLHDVNTVVAPLGGGGLLSGIALAIKLQKPEVRVIGVQTEAVSPYYGFIQSGKYSAINPDATTIADGIRVKLPGERPSLVLRRYVDDVVTVDDGKISEAIVSVLERTRTLVEGAGAIGLAALMAGKIPLKQDERVAVILSGGNIDTPLVGNIIDYGLSSSGRLFAVSILLTDKPGQLHNLLRLVAEMGMNLRQVQHRRGELNVPVGRTEVVLQIECRAREQHSQLVEHLRNNGLEARIIN</sequence>
<evidence type="ECO:0000313" key="12">
    <source>
        <dbReference type="EMBL" id="WJW66866.1"/>
    </source>
</evidence>
<keyword evidence="14" id="KW-1185">Reference proteome</keyword>
<dbReference type="Proteomes" id="UP000521676">
    <property type="component" value="Unassembled WGS sequence"/>
</dbReference>
<evidence type="ECO:0000259" key="10">
    <source>
        <dbReference type="PROSITE" id="PS51671"/>
    </source>
</evidence>
<dbReference type="PROSITE" id="PS00165">
    <property type="entry name" value="DEHYDRATASE_SER_THR"/>
    <property type="match status" value="1"/>
</dbReference>
<dbReference type="InterPro" id="IPR002912">
    <property type="entry name" value="ACT_dom"/>
</dbReference>
<dbReference type="CDD" id="cd04886">
    <property type="entry name" value="ACT_ThrD-II-like"/>
    <property type="match status" value="1"/>
</dbReference>
<comment type="pathway">
    <text evidence="2">Amino-acid degradation; L-threonine degradation via propanoate pathway; propanoate from L-threonine: step 1/4.</text>
</comment>
<dbReference type="PANTHER" id="PTHR48078:SF6">
    <property type="entry name" value="L-THREONINE DEHYDRATASE CATABOLIC TDCB"/>
    <property type="match status" value="1"/>
</dbReference>
<dbReference type="InterPro" id="IPR036052">
    <property type="entry name" value="TrpB-like_PALP_sf"/>
</dbReference>
<evidence type="ECO:0000256" key="4">
    <source>
        <dbReference type="ARBA" id="ARBA00011447"/>
    </source>
</evidence>
<evidence type="ECO:0000256" key="7">
    <source>
        <dbReference type="ARBA" id="ARBA00022533"/>
    </source>
</evidence>
<comment type="cofactor">
    <cofactor evidence="1">
        <name>pyridoxal 5'-phosphate</name>
        <dbReference type="ChEBI" id="CHEBI:597326"/>
    </cofactor>
</comment>
<comment type="similarity">
    <text evidence="3">Belongs to the serine/threonine dehydratase family.</text>
</comment>
<reference evidence="11 13" key="1">
    <citation type="submission" date="2020-06" db="EMBL/GenBank/DDBJ databases">
        <title>Anoxygenic phototrophic Chloroflexota member uses a Type I reaction center.</title>
        <authorList>
            <person name="Tsuji J.M."/>
            <person name="Shaw N.A."/>
            <person name="Nagashima S."/>
            <person name="Venkiteswaran J."/>
            <person name="Schiff S.L."/>
            <person name="Hanada S."/>
            <person name="Tank M."/>
            <person name="Neufeld J.D."/>
        </authorList>
    </citation>
    <scope>NUCLEOTIDE SEQUENCE [LARGE SCALE GENOMIC DNA]</scope>
    <source>
        <strain evidence="11">L227-S17</strain>
    </source>
</reference>
<evidence type="ECO:0000256" key="8">
    <source>
        <dbReference type="ARBA" id="ARBA00022898"/>
    </source>
</evidence>
<dbReference type="InterPro" id="IPR005789">
    <property type="entry name" value="Thr_deHydtase_catblc"/>
</dbReference>
<dbReference type="Pfam" id="PF00291">
    <property type="entry name" value="PALP"/>
    <property type="match status" value="1"/>
</dbReference>
<dbReference type="NCBIfam" id="TIGR01127">
    <property type="entry name" value="ilvA_1Cterm"/>
    <property type="match status" value="1"/>
</dbReference>
<dbReference type="GO" id="GO:0009097">
    <property type="term" value="P:isoleucine biosynthetic process"/>
    <property type="evidence" value="ECO:0007669"/>
    <property type="project" value="TreeGrafter"/>
</dbReference>
<dbReference type="EMBL" id="JACATZ010000001">
    <property type="protein sequence ID" value="NWJ44985.1"/>
    <property type="molecule type" value="Genomic_DNA"/>
</dbReference>
<dbReference type="FunFam" id="3.40.50.1100:FF:000007">
    <property type="entry name" value="L-threonine dehydratase catabolic TdcB"/>
    <property type="match status" value="1"/>
</dbReference>
<keyword evidence="8" id="KW-0663">Pyridoxal phosphate</keyword>
<dbReference type="GO" id="GO:0006567">
    <property type="term" value="P:L-threonine catabolic process"/>
    <property type="evidence" value="ECO:0007669"/>
    <property type="project" value="InterPro"/>
</dbReference>
<dbReference type="GO" id="GO:0030170">
    <property type="term" value="F:pyridoxal phosphate binding"/>
    <property type="evidence" value="ECO:0007669"/>
    <property type="project" value="InterPro"/>
</dbReference>
<dbReference type="GO" id="GO:0006565">
    <property type="term" value="P:L-serine catabolic process"/>
    <property type="evidence" value="ECO:0007669"/>
    <property type="project" value="TreeGrafter"/>
</dbReference>
<dbReference type="InterPro" id="IPR001926">
    <property type="entry name" value="TrpB-like_PALP"/>
</dbReference>
<evidence type="ECO:0000256" key="1">
    <source>
        <dbReference type="ARBA" id="ARBA00001933"/>
    </source>
</evidence>
<organism evidence="11 13">
    <name type="scientific">Candidatus Chlorohelix allophototropha</name>
    <dbReference type="NCBI Taxonomy" id="3003348"/>
    <lineage>
        <taxon>Bacteria</taxon>
        <taxon>Bacillati</taxon>
        <taxon>Chloroflexota</taxon>
        <taxon>Chloroflexia</taxon>
        <taxon>Candidatus Chloroheliales</taxon>
        <taxon>Candidatus Chloroheliaceae</taxon>
        <taxon>Candidatus Chlorohelix</taxon>
    </lineage>
</organism>
<comment type="subunit">
    <text evidence="4">In the native structure, TdcB is in a dimeric form, whereas in the TdcB-AMP complex, it exists in a tetrameric form (dimer of dimers).</text>
</comment>
<name>A0A8T7M2W2_9CHLR</name>
<dbReference type="SUPFAM" id="SSF53686">
    <property type="entry name" value="Tryptophan synthase beta subunit-like PLP-dependent enzymes"/>
    <property type="match status" value="1"/>
</dbReference>
<dbReference type="PROSITE" id="PS51671">
    <property type="entry name" value="ACT"/>
    <property type="match status" value="1"/>
</dbReference>
<evidence type="ECO:0000256" key="9">
    <source>
        <dbReference type="ARBA" id="ARBA00023239"/>
    </source>
</evidence>
<evidence type="ECO:0000313" key="14">
    <source>
        <dbReference type="Proteomes" id="UP001431572"/>
    </source>
</evidence>
<dbReference type="PANTHER" id="PTHR48078">
    <property type="entry name" value="THREONINE DEHYDRATASE, MITOCHONDRIAL-RELATED"/>
    <property type="match status" value="1"/>
</dbReference>
<dbReference type="InterPro" id="IPR044561">
    <property type="entry name" value="ACT_ThrD-II-like"/>
</dbReference>
<evidence type="ECO:0000256" key="3">
    <source>
        <dbReference type="ARBA" id="ARBA00010869"/>
    </source>
</evidence>
<dbReference type="RefSeq" id="WP_341468759.1">
    <property type="nucleotide sequence ID" value="NZ_CP128399.1"/>
</dbReference>
<dbReference type="EMBL" id="CP128399">
    <property type="protein sequence ID" value="WJW66866.1"/>
    <property type="molecule type" value="Genomic_DNA"/>
</dbReference>
<dbReference type="Proteomes" id="UP001431572">
    <property type="component" value="Chromosome 1"/>
</dbReference>
<dbReference type="GO" id="GO:0004794">
    <property type="term" value="F:threonine deaminase activity"/>
    <property type="evidence" value="ECO:0007669"/>
    <property type="project" value="UniProtKB-EC"/>
</dbReference>
<evidence type="ECO:0000256" key="6">
    <source>
        <dbReference type="ARBA" id="ARBA00022248"/>
    </source>
</evidence>
<feature type="domain" description="ACT" evidence="10">
    <location>
        <begin position="339"/>
        <end position="414"/>
    </location>
</feature>
<dbReference type="GO" id="GO:0003941">
    <property type="term" value="F:L-serine ammonia-lyase activity"/>
    <property type="evidence" value="ECO:0007669"/>
    <property type="project" value="TreeGrafter"/>
</dbReference>
<keyword evidence="7" id="KW-0021">Allosteric enzyme</keyword>
<dbReference type="Gene3D" id="3.40.50.1100">
    <property type="match status" value="2"/>
</dbReference>
<dbReference type="InterPro" id="IPR000634">
    <property type="entry name" value="Ser/Thr_deHydtase_PyrdxlP-BS"/>
</dbReference>
<accession>A0A8T7M2W2</accession>